<protein>
    <submittedName>
        <fullName evidence="8">RNA polymerase sigma-70 factor, ECF subfamily</fullName>
    </submittedName>
</protein>
<keyword evidence="5" id="KW-0804">Transcription</keyword>
<dbReference type="Proteomes" id="UP001205185">
    <property type="component" value="Unassembled WGS sequence"/>
</dbReference>
<dbReference type="PANTHER" id="PTHR43133:SF8">
    <property type="entry name" value="RNA POLYMERASE SIGMA FACTOR HI_1459-RELATED"/>
    <property type="match status" value="1"/>
</dbReference>
<dbReference type="Gene3D" id="1.10.1740.10">
    <property type="match status" value="1"/>
</dbReference>
<dbReference type="EMBL" id="JAMTCO010000003">
    <property type="protein sequence ID" value="MCP2268791.1"/>
    <property type="molecule type" value="Genomic_DNA"/>
</dbReference>
<dbReference type="InterPro" id="IPR036388">
    <property type="entry name" value="WH-like_DNA-bd_sf"/>
</dbReference>
<dbReference type="InterPro" id="IPR007627">
    <property type="entry name" value="RNA_pol_sigma70_r2"/>
</dbReference>
<dbReference type="CDD" id="cd06171">
    <property type="entry name" value="Sigma70_r4"/>
    <property type="match status" value="1"/>
</dbReference>
<proteinExistence type="inferred from homology"/>
<dbReference type="PANTHER" id="PTHR43133">
    <property type="entry name" value="RNA POLYMERASE ECF-TYPE SIGMA FACTO"/>
    <property type="match status" value="1"/>
</dbReference>
<dbReference type="Pfam" id="PF08281">
    <property type="entry name" value="Sigma70_r4_2"/>
    <property type="match status" value="1"/>
</dbReference>
<dbReference type="InterPro" id="IPR014284">
    <property type="entry name" value="RNA_pol_sigma-70_dom"/>
</dbReference>
<evidence type="ECO:0000256" key="2">
    <source>
        <dbReference type="ARBA" id="ARBA00023015"/>
    </source>
</evidence>
<evidence type="ECO:0000256" key="5">
    <source>
        <dbReference type="ARBA" id="ARBA00023163"/>
    </source>
</evidence>
<comment type="caution">
    <text evidence="8">The sequence shown here is derived from an EMBL/GenBank/DDBJ whole genome shotgun (WGS) entry which is preliminary data.</text>
</comment>
<reference evidence="8 9" key="1">
    <citation type="submission" date="2022-06" db="EMBL/GenBank/DDBJ databases">
        <title>Genomic Encyclopedia of Archaeal and Bacterial Type Strains, Phase II (KMG-II): from individual species to whole genera.</title>
        <authorList>
            <person name="Goeker M."/>
        </authorList>
    </citation>
    <scope>NUCLEOTIDE SEQUENCE [LARGE SCALE GENOMIC DNA]</scope>
    <source>
        <strain evidence="8 9">DSM 44255</strain>
    </source>
</reference>
<organism evidence="8 9">
    <name type="scientific">Actinokineospora diospyrosa</name>
    <dbReference type="NCBI Taxonomy" id="103728"/>
    <lineage>
        <taxon>Bacteria</taxon>
        <taxon>Bacillati</taxon>
        <taxon>Actinomycetota</taxon>
        <taxon>Actinomycetes</taxon>
        <taxon>Pseudonocardiales</taxon>
        <taxon>Pseudonocardiaceae</taxon>
        <taxon>Actinokineospora</taxon>
    </lineage>
</organism>
<evidence type="ECO:0000256" key="3">
    <source>
        <dbReference type="ARBA" id="ARBA00023082"/>
    </source>
</evidence>
<dbReference type="Pfam" id="PF04542">
    <property type="entry name" value="Sigma70_r2"/>
    <property type="match status" value="1"/>
</dbReference>
<keyword evidence="3" id="KW-0731">Sigma factor</keyword>
<keyword evidence="2" id="KW-0805">Transcription regulation</keyword>
<comment type="similarity">
    <text evidence="1">Belongs to the sigma-70 factor family. ECF subfamily.</text>
</comment>
<dbReference type="InterPro" id="IPR039425">
    <property type="entry name" value="RNA_pol_sigma-70-like"/>
</dbReference>
<evidence type="ECO:0000256" key="4">
    <source>
        <dbReference type="ARBA" id="ARBA00023125"/>
    </source>
</evidence>
<evidence type="ECO:0000259" key="7">
    <source>
        <dbReference type="Pfam" id="PF08281"/>
    </source>
</evidence>
<dbReference type="InterPro" id="IPR013249">
    <property type="entry name" value="RNA_pol_sigma70_r4_t2"/>
</dbReference>
<keyword evidence="9" id="KW-1185">Reference proteome</keyword>
<dbReference type="InterPro" id="IPR013325">
    <property type="entry name" value="RNA_pol_sigma_r2"/>
</dbReference>
<gene>
    <name evidence="8" type="ORF">LV75_001278</name>
</gene>
<evidence type="ECO:0000313" key="8">
    <source>
        <dbReference type="EMBL" id="MCP2268791.1"/>
    </source>
</evidence>
<accession>A0ABT1I8A8</accession>
<feature type="domain" description="RNA polymerase sigma factor 70 region 4 type 2" evidence="7">
    <location>
        <begin position="146"/>
        <end position="198"/>
    </location>
</feature>
<evidence type="ECO:0000313" key="9">
    <source>
        <dbReference type="Proteomes" id="UP001205185"/>
    </source>
</evidence>
<dbReference type="NCBIfam" id="TIGR02937">
    <property type="entry name" value="sigma70-ECF"/>
    <property type="match status" value="1"/>
</dbReference>
<dbReference type="Gene3D" id="1.10.10.10">
    <property type="entry name" value="Winged helix-like DNA-binding domain superfamily/Winged helix DNA-binding domain"/>
    <property type="match status" value="1"/>
</dbReference>
<evidence type="ECO:0000256" key="1">
    <source>
        <dbReference type="ARBA" id="ARBA00010641"/>
    </source>
</evidence>
<name>A0ABT1I8A8_9PSEU</name>
<evidence type="ECO:0000259" key="6">
    <source>
        <dbReference type="Pfam" id="PF04542"/>
    </source>
</evidence>
<feature type="domain" description="RNA polymerase sigma-70 region 2" evidence="6">
    <location>
        <begin position="43"/>
        <end position="116"/>
    </location>
</feature>
<dbReference type="InterPro" id="IPR013324">
    <property type="entry name" value="RNA_pol_sigma_r3/r4-like"/>
</dbReference>
<keyword evidence="4" id="KW-0238">DNA-binding</keyword>
<sequence>MCNAGGPLGVYLGMDDLPETDAETDVALLAAIVDDLDAGFAGLVRAYQRVVYSVALRVGGGVDGADAEDLAAECFLRAYRALLGYDRSRILALRPRSWLLTILLNTWRNALRGAARRPAVSMAELPDRAVVGPTVEEVVANTETRDELGVLVGALPDNQRVAVVLRHVVDLPVAEIAAVMRIPEGTVKSHISRGLARLREQYAKEVVR</sequence>
<dbReference type="SUPFAM" id="SSF88946">
    <property type="entry name" value="Sigma2 domain of RNA polymerase sigma factors"/>
    <property type="match status" value="1"/>
</dbReference>
<dbReference type="SUPFAM" id="SSF88659">
    <property type="entry name" value="Sigma3 and sigma4 domains of RNA polymerase sigma factors"/>
    <property type="match status" value="1"/>
</dbReference>